<keyword evidence="6" id="KW-0378">Hydrolase</keyword>
<comment type="catalytic activity">
    <reaction evidence="1">
        <text>Thiol-dependent hydrolysis of ester, thioester, amide, peptide and isopeptide bonds formed by the C-terminal Gly of ubiquitin (a 76-residue protein attached to proteins as an intracellular targeting signal).</text>
        <dbReference type="EC" id="3.4.19.12"/>
    </reaction>
</comment>
<dbReference type="GO" id="GO:0005634">
    <property type="term" value="C:nucleus"/>
    <property type="evidence" value="ECO:0007669"/>
    <property type="project" value="TreeGrafter"/>
</dbReference>
<evidence type="ECO:0000256" key="8">
    <source>
        <dbReference type="SAM" id="MobiDB-lite"/>
    </source>
</evidence>
<dbReference type="InterPro" id="IPR050164">
    <property type="entry name" value="Peptidase_C19"/>
</dbReference>
<comment type="caution">
    <text evidence="10">The sequence shown here is derived from an EMBL/GenBank/DDBJ whole genome shotgun (WGS) entry which is preliminary data.</text>
</comment>
<dbReference type="GO" id="GO:0016579">
    <property type="term" value="P:protein deubiquitination"/>
    <property type="evidence" value="ECO:0007669"/>
    <property type="project" value="InterPro"/>
</dbReference>
<dbReference type="PANTHER" id="PTHR24006">
    <property type="entry name" value="UBIQUITIN CARBOXYL-TERMINAL HYDROLASE"/>
    <property type="match status" value="1"/>
</dbReference>
<dbReference type="GO" id="GO:0004843">
    <property type="term" value="F:cysteine-type deubiquitinase activity"/>
    <property type="evidence" value="ECO:0007669"/>
    <property type="project" value="UniProtKB-EC"/>
</dbReference>
<gene>
    <name evidence="10" type="ORF">PCANC_08972</name>
</gene>
<dbReference type="PROSITE" id="PS00973">
    <property type="entry name" value="USP_2"/>
    <property type="match status" value="1"/>
</dbReference>
<evidence type="ECO:0000256" key="4">
    <source>
        <dbReference type="ARBA" id="ARBA00022670"/>
    </source>
</evidence>
<keyword evidence="4" id="KW-0645">Protease</keyword>
<dbReference type="OrthoDB" id="2020758at2759"/>
<feature type="region of interest" description="Disordered" evidence="8">
    <location>
        <begin position="122"/>
        <end position="141"/>
    </location>
</feature>
<evidence type="ECO:0000256" key="7">
    <source>
        <dbReference type="ARBA" id="ARBA00022807"/>
    </source>
</evidence>
<dbReference type="STRING" id="200324.A0A2N5VHR3"/>
<proteinExistence type="inferred from homology"/>
<evidence type="ECO:0000256" key="5">
    <source>
        <dbReference type="ARBA" id="ARBA00022786"/>
    </source>
</evidence>
<organism evidence="10 11">
    <name type="scientific">Puccinia coronata f. sp. avenae</name>
    <dbReference type="NCBI Taxonomy" id="200324"/>
    <lineage>
        <taxon>Eukaryota</taxon>
        <taxon>Fungi</taxon>
        <taxon>Dikarya</taxon>
        <taxon>Basidiomycota</taxon>
        <taxon>Pucciniomycotina</taxon>
        <taxon>Pucciniomycetes</taxon>
        <taxon>Pucciniales</taxon>
        <taxon>Pucciniaceae</taxon>
        <taxon>Puccinia</taxon>
    </lineage>
</organism>
<dbReference type="InterPro" id="IPR028889">
    <property type="entry name" value="USP"/>
</dbReference>
<protein>
    <recommendedName>
        <fullName evidence="3">ubiquitinyl hydrolase 1</fullName>
        <ecNumber evidence="3">3.4.19.12</ecNumber>
    </recommendedName>
</protein>
<sequence>MFFAGLANNGNSNLCFLNSVLQALASVAELTAQLQQHPPEEDQPVIPALLELTVELNTPRGRRTVLRATRLVEALLASNPSAASLFNSRQQDAHEMLMLILDSVQTELLHHRRNSSPNHGLAALIASSNSPPPSPSSRSPFEGLMANRIACAACGFSAGIQHSPTDHLSITLPICPTVTLEDCLKEYTGLELLDDYACRKCTLLKTQREVKREMEESTSKRKRKELKARLVPISKAIQDRHFERELDPLVEHSLCTVWSPMSTKQIMFARPPRVLTVHISRSAVVAGGQLVKNACQLVFPELLILDPFTTTGSLCARAELPISGPSRATTTTTTTTATAMNRGTSVAYPYRLLALVVHQGTHGSGHYLAFRRAPDASWWRLSDHDADPCPLAEVLHANPSLLIYQRLGDHLPESV</sequence>
<keyword evidence="5" id="KW-0833">Ubl conjugation pathway</keyword>
<evidence type="ECO:0000313" key="10">
    <source>
        <dbReference type="EMBL" id="PLW49527.1"/>
    </source>
</evidence>
<evidence type="ECO:0000256" key="1">
    <source>
        <dbReference type="ARBA" id="ARBA00000707"/>
    </source>
</evidence>
<dbReference type="AlphaFoldDB" id="A0A2N5VHR3"/>
<dbReference type="EMBL" id="PGCJ01000095">
    <property type="protein sequence ID" value="PLW49527.1"/>
    <property type="molecule type" value="Genomic_DNA"/>
</dbReference>
<feature type="domain" description="USP" evidence="9">
    <location>
        <begin position="4"/>
        <end position="407"/>
    </location>
</feature>
<dbReference type="Gene3D" id="3.90.70.10">
    <property type="entry name" value="Cysteine proteinases"/>
    <property type="match status" value="1"/>
</dbReference>
<reference evidence="10 11" key="1">
    <citation type="submission" date="2017-11" db="EMBL/GenBank/DDBJ databases">
        <title>De novo assembly and phasing of dikaryotic genomes from two isolates of Puccinia coronata f. sp. avenae, the causal agent of oat crown rust.</title>
        <authorList>
            <person name="Miller M.E."/>
            <person name="Zhang Y."/>
            <person name="Omidvar V."/>
            <person name="Sperschneider J."/>
            <person name="Schwessinger B."/>
            <person name="Raley C."/>
            <person name="Palmer J.M."/>
            <person name="Garnica D."/>
            <person name="Upadhyaya N."/>
            <person name="Rathjen J."/>
            <person name="Taylor J.M."/>
            <person name="Park R.F."/>
            <person name="Dodds P.N."/>
            <person name="Hirsch C.D."/>
            <person name="Kianian S.F."/>
            <person name="Figueroa M."/>
        </authorList>
    </citation>
    <scope>NUCLEOTIDE SEQUENCE [LARGE SCALE GENOMIC DNA]</scope>
    <source>
        <strain evidence="10">12NC29</strain>
    </source>
</reference>
<evidence type="ECO:0000259" key="9">
    <source>
        <dbReference type="PROSITE" id="PS50235"/>
    </source>
</evidence>
<name>A0A2N5VHR3_9BASI</name>
<accession>A0A2N5VHR3</accession>
<dbReference type="PROSITE" id="PS50235">
    <property type="entry name" value="USP_3"/>
    <property type="match status" value="1"/>
</dbReference>
<dbReference type="GO" id="GO:0006508">
    <property type="term" value="P:proteolysis"/>
    <property type="evidence" value="ECO:0007669"/>
    <property type="project" value="UniProtKB-KW"/>
</dbReference>
<dbReference type="InterPro" id="IPR001394">
    <property type="entry name" value="Peptidase_C19_UCH"/>
</dbReference>
<comment type="similarity">
    <text evidence="2">Belongs to the peptidase C19 family.</text>
</comment>
<dbReference type="InterPro" id="IPR018200">
    <property type="entry name" value="USP_CS"/>
</dbReference>
<evidence type="ECO:0000256" key="2">
    <source>
        <dbReference type="ARBA" id="ARBA00009085"/>
    </source>
</evidence>
<evidence type="ECO:0000256" key="3">
    <source>
        <dbReference type="ARBA" id="ARBA00012759"/>
    </source>
</evidence>
<dbReference type="EC" id="3.4.19.12" evidence="3"/>
<dbReference type="SUPFAM" id="SSF54001">
    <property type="entry name" value="Cysteine proteinases"/>
    <property type="match status" value="1"/>
</dbReference>
<keyword evidence="11" id="KW-1185">Reference proteome</keyword>
<dbReference type="Proteomes" id="UP000235388">
    <property type="component" value="Unassembled WGS sequence"/>
</dbReference>
<dbReference type="GO" id="GO:0005829">
    <property type="term" value="C:cytosol"/>
    <property type="evidence" value="ECO:0007669"/>
    <property type="project" value="TreeGrafter"/>
</dbReference>
<evidence type="ECO:0000313" key="11">
    <source>
        <dbReference type="Proteomes" id="UP000235388"/>
    </source>
</evidence>
<keyword evidence="7" id="KW-0788">Thiol protease</keyword>
<evidence type="ECO:0000256" key="6">
    <source>
        <dbReference type="ARBA" id="ARBA00022801"/>
    </source>
</evidence>
<dbReference type="InterPro" id="IPR038765">
    <property type="entry name" value="Papain-like_cys_pep_sf"/>
</dbReference>
<dbReference type="Pfam" id="PF00443">
    <property type="entry name" value="UCH"/>
    <property type="match status" value="1"/>
</dbReference>
<dbReference type="PANTHER" id="PTHR24006:SF888">
    <property type="entry name" value="UBIQUITIN CARBOXYL-TERMINAL HYDROLASE 30"/>
    <property type="match status" value="1"/>
</dbReference>